<dbReference type="EMBL" id="PTRA01000007">
    <property type="protein sequence ID" value="PQA54144.1"/>
    <property type="molecule type" value="Genomic_DNA"/>
</dbReference>
<dbReference type="RefSeq" id="WP_104715834.1">
    <property type="nucleotide sequence ID" value="NZ_PTRA01000007.1"/>
</dbReference>
<reference evidence="2" key="1">
    <citation type="submission" date="2018-02" db="EMBL/GenBank/DDBJ databases">
        <title>Genome sequencing of Solimonas sp. HR-BB.</title>
        <authorList>
            <person name="Lee Y."/>
            <person name="Jeon C.O."/>
        </authorList>
    </citation>
    <scope>NUCLEOTIDE SEQUENCE [LARGE SCALE GENOMIC DNA]</scope>
    <source>
        <strain evidence="2">HR-U</strain>
    </source>
</reference>
<keyword evidence="2" id="KW-1185">Reference proteome</keyword>
<dbReference type="OrthoDB" id="963883at2"/>
<organism evidence="1 2">
    <name type="scientific">Siphonobacter curvatus</name>
    <dbReference type="NCBI Taxonomy" id="2094562"/>
    <lineage>
        <taxon>Bacteria</taxon>
        <taxon>Pseudomonadati</taxon>
        <taxon>Bacteroidota</taxon>
        <taxon>Cytophagia</taxon>
        <taxon>Cytophagales</taxon>
        <taxon>Cytophagaceae</taxon>
        <taxon>Siphonobacter</taxon>
    </lineage>
</organism>
<proteinExistence type="predicted"/>
<dbReference type="GO" id="GO:0003824">
    <property type="term" value="F:catalytic activity"/>
    <property type="evidence" value="ECO:0007669"/>
    <property type="project" value="InterPro"/>
</dbReference>
<dbReference type="Proteomes" id="UP000239590">
    <property type="component" value="Unassembled WGS sequence"/>
</dbReference>
<name>A0A2S7IFQ8_9BACT</name>
<comment type="caution">
    <text evidence="1">The sequence shown here is derived from an EMBL/GenBank/DDBJ whole genome shotgun (WGS) entry which is preliminary data.</text>
</comment>
<accession>A0A2S7IFQ8</accession>
<sequence>MKKHPSELFAELPARQRSFQPVPDFLQPALTETLLGWQMLPDTDPWAAGMPSQVLLVDPILSHEKRLEWHAPAPPPSDLESFDALELVLEQPWEEPLETYLRPLDAQRLALYFSGNVDFLALGDTLSACFPYPIQGGFASKLQPEFPGFELGLLRKTDAWPEFRPFRLTVTADGLAGLSHAFLSVHRWLQAFLDTDYSTHQLLSNVQFSFERSTDTLLDCIRIRAFRLLLAQWQQAFSPAVPTPLFIHLHPGDYPDWLLAQVNAYTVGTKAAIPTENYSEAFLQALTWFVAQKVWANVMISME</sequence>
<dbReference type="SUPFAM" id="SSF51703">
    <property type="entry name" value="Cobalamin (vitamin B12)-dependent enzymes"/>
    <property type="match status" value="1"/>
</dbReference>
<evidence type="ECO:0000313" key="1">
    <source>
        <dbReference type="EMBL" id="PQA54144.1"/>
    </source>
</evidence>
<dbReference type="GO" id="GO:0031419">
    <property type="term" value="F:cobalamin binding"/>
    <property type="evidence" value="ECO:0007669"/>
    <property type="project" value="InterPro"/>
</dbReference>
<dbReference type="InterPro" id="IPR016176">
    <property type="entry name" value="Cbl-dep_enz_cat"/>
</dbReference>
<dbReference type="AlphaFoldDB" id="A0A2S7IFQ8"/>
<gene>
    <name evidence="1" type="ORF">C5O19_23570</name>
</gene>
<protein>
    <submittedName>
        <fullName evidence="1">Uncharacterized protein</fullName>
    </submittedName>
</protein>
<evidence type="ECO:0000313" key="2">
    <source>
        <dbReference type="Proteomes" id="UP000239590"/>
    </source>
</evidence>